<gene>
    <name evidence="2" type="ORF">LMG27952_07706</name>
</gene>
<keyword evidence="1" id="KW-0812">Transmembrane</keyword>
<keyword evidence="1" id="KW-1133">Transmembrane helix</keyword>
<feature type="transmembrane region" description="Helical" evidence="1">
    <location>
        <begin position="97"/>
        <end position="117"/>
    </location>
</feature>
<protein>
    <submittedName>
        <fullName evidence="2">Uncharacterized protein</fullName>
    </submittedName>
</protein>
<comment type="caution">
    <text evidence="2">The sequence shown here is derived from an EMBL/GenBank/DDBJ whole genome shotgun (WGS) entry which is preliminary data.</text>
</comment>
<dbReference type="Proteomes" id="UP000656319">
    <property type="component" value="Unassembled WGS sequence"/>
</dbReference>
<feature type="transmembrane region" description="Helical" evidence="1">
    <location>
        <begin position="123"/>
        <end position="144"/>
    </location>
</feature>
<proteinExistence type="predicted"/>
<feature type="transmembrane region" description="Helical" evidence="1">
    <location>
        <begin position="64"/>
        <end position="85"/>
    </location>
</feature>
<keyword evidence="1" id="KW-0472">Membrane</keyword>
<sequence length="164" mass="17723">MLLKVFVETPKVPAAVEDPYSNGDQAIRWTAEIKGVNLSIIGLTRPQSEWIESYAPGFFVMHKANAVCAIIAIAFLLSCAQLLRLRMASPLLKLKALGILEVAVRLGLAWAAAESLISFEDTLLATTALPNWLCVGAYVLVLVLPPQRGLRASVPRAEPSIETA</sequence>
<evidence type="ECO:0000256" key="1">
    <source>
        <dbReference type="SAM" id="Phobius"/>
    </source>
</evidence>
<name>A0ABM8PBP6_9BURK</name>
<accession>A0ABM8PBP6</accession>
<reference evidence="2 3" key="1">
    <citation type="submission" date="2020-10" db="EMBL/GenBank/DDBJ databases">
        <authorList>
            <person name="Peeters C."/>
        </authorList>
    </citation>
    <scope>NUCLEOTIDE SEQUENCE [LARGE SCALE GENOMIC DNA]</scope>
    <source>
        <strain evidence="2 3">LMG 27952</strain>
    </source>
</reference>
<organism evidence="2 3">
    <name type="scientific">Paraburkholderia hiiakae</name>
    <dbReference type="NCBI Taxonomy" id="1081782"/>
    <lineage>
        <taxon>Bacteria</taxon>
        <taxon>Pseudomonadati</taxon>
        <taxon>Pseudomonadota</taxon>
        <taxon>Betaproteobacteria</taxon>
        <taxon>Burkholderiales</taxon>
        <taxon>Burkholderiaceae</taxon>
        <taxon>Paraburkholderia</taxon>
    </lineage>
</organism>
<keyword evidence="3" id="KW-1185">Reference proteome</keyword>
<dbReference type="EMBL" id="CAJHCQ010000045">
    <property type="protein sequence ID" value="CAD6562181.1"/>
    <property type="molecule type" value="Genomic_DNA"/>
</dbReference>
<evidence type="ECO:0000313" key="2">
    <source>
        <dbReference type="EMBL" id="CAD6562181.1"/>
    </source>
</evidence>
<evidence type="ECO:0000313" key="3">
    <source>
        <dbReference type="Proteomes" id="UP000656319"/>
    </source>
</evidence>